<name>A0A1J5P3R2_NEOTH</name>
<evidence type="ECO:0000259" key="2">
    <source>
        <dbReference type="PROSITE" id="PS51781"/>
    </source>
</evidence>
<dbReference type="Gene3D" id="2.30.30.40">
    <property type="entry name" value="SH3 Domains"/>
    <property type="match status" value="1"/>
</dbReference>
<evidence type="ECO:0000313" key="4">
    <source>
        <dbReference type="Proteomes" id="UP000182811"/>
    </source>
</evidence>
<gene>
    <name evidence="3" type="ORF">MOTE_17690</name>
</gene>
<feature type="chain" id="PRO_5012430528" evidence="1">
    <location>
        <begin position="32"/>
        <end position="653"/>
    </location>
</feature>
<reference evidence="3 4" key="1">
    <citation type="submission" date="2016-08" db="EMBL/GenBank/DDBJ databases">
        <title>Genome-based comparison of Moorella thermoacetic strains.</title>
        <authorList>
            <person name="Poehlein A."/>
            <person name="Bengelsdorf F.R."/>
            <person name="Esser C."/>
            <person name="Duerre P."/>
            <person name="Daniel R."/>
        </authorList>
    </citation>
    <scope>NUCLEOTIDE SEQUENCE [LARGE SCALE GENOMIC DNA]</scope>
    <source>
        <strain evidence="3 4">DSM 21394</strain>
    </source>
</reference>
<proteinExistence type="predicted"/>
<organism evidence="3 4">
    <name type="scientific">Neomoorella thermoacetica</name>
    <name type="common">Clostridium thermoaceticum</name>
    <dbReference type="NCBI Taxonomy" id="1525"/>
    <lineage>
        <taxon>Bacteria</taxon>
        <taxon>Bacillati</taxon>
        <taxon>Bacillota</taxon>
        <taxon>Clostridia</taxon>
        <taxon>Neomoorellales</taxon>
        <taxon>Neomoorellaceae</taxon>
        <taxon>Neomoorella</taxon>
    </lineage>
</organism>
<dbReference type="EMBL" id="MDDC01000013">
    <property type="protein sequence ID" value="OIQ58581.1"/>
    <property type="molecule type" value="Genomic_DNA"/>
</dbReference>
<dbReference type="InterPro" id="IPR018711">
    <property type="entry name" value="NAGPA"/>
</dbReference>
<dbReference type="Proteomes" id="UP000182811">
    <property type="component" value="Unassembled WGS sequence"/>
</dbReference>
<comment type="caution">
    <text evidence="3">The sequence shown here is derived from an EMBL/GenBank/DDBJ whole genome shotgun (WGS) entry which is preliminary data.</text>
</comment>
<evidence type="ECO:0000313" key="3">
    <source>
        <dbReference type="EMBL" id="OIQ58581.1"/>
    </source>
</evidence>
<dbReference type="Gene3D" id="2.60.40.1080">
    <property type="match status" value="1"/>
</dbReference>
<dbReference type="SMART" id="SM00287">
    <property type="entry name" value="SH3b"/>
    <property type="match status" value="1"/>
</dbReference>
<keyword evidence="1" id="KW-0732">Signal</keyword>
<dbReference type="OrthoDB" id="9809781at2"/>
<dbReference type="InterPro" id="IPR003646">
    <property type="entry name" value="SH3-like_bac-type"/>
</dbReference>
<feature type="domain" description="SH3b" evidence="2">
    <location>
        <begin position="590"/>
        <end position="653"/>
    </location>
</feature>
<dbReference type="AlphaFoldDB" id="A0A1J5P3R2"/>
<sequence length="653" mass="69519">MSPVHRKRSWPVFTALVLVCSLLASPLAVLAAPSWQVTAETEQVPLATGVRYSAYRLTAPEYDEAIKVLTINPNDRYTVLETALSRDNLAGDLERPTAMAGRLAGPGKAPVAATNGDFYSTQPPYLPIGLQIRNGELLTNPEGFPALGLTRDKKVLMGTPVLAATLTVTRQVVTHGRSVTRTVYNYPLTAINRPRLTDSLILYTPAYAAGTETNEYGSELIIKGVALPLRAGRTYSGTVVTRMDGRGNTPIPPDGLVLSGHGRAQEFLKQVNPGDRVSLTLKFTDTRWNEVIQAVGGREFILQDGRVALPPASQDPLVATRHPRTAAGVTRDGHLEIIVADGRQPGYSNGMTLYELADFMQARGIVTAINLDGGGSAVLAVRPAGENGLVITNKPSDGPERPVTSGLVLFSSAPRGKLSHLYLSPGSVKVYQGSRVEFNLKAQDNYYNPAPVPTDLTWQAGGSVGRFVYRGIFEATQPGQGVVTARTGEVQATAKVTVVDKIARLVLTPATASLVPGGSQQFMVTAYDAGGDEVLVDKSLYRWSVSPGLGQFDPGTGRLVCTGEVMEGVVEVSLGNQEAVATIKLAGPGVTTGRVTASALYVRTGPGTSYQHLALLPRGTLVAVLDRLANGWLRVRLEDGREGFVSGLYVNLA</sequence>
<accession>A0A1J5P3R2</accession>
<dbReference type="Pfam" id="PF08239">
    <property type="entry name" value="SH3_3"/>
    <property type="match status" value="1"/>
</dbReference>
<evidence type="ECO:0000256" key="1">
    <source>
        <dbReference type="SAM" id="SignalP"/>
    </source>
</evidence>
<feature type="signal peptide" evidence="1">
    <location>
        <begin position="1"/>
        <end position="31"/>
    </location>
</feature>
<dbReference type="Pfam" id="PF09992">
    <property type="entry name" value="NAGPA"/>
    <property type="match status" value="1"/>
</dbReference>
<dbReference type="PROSITE" id="PS51781">
    <property type="entry name" value="SH3B"/>
    <property type="match status" value="1"/>
</dbReference>
<protein>
    <submittedName>
        <fullName evidence="3">Bacterial SH3 domain protein</fullName>
    </submittedName>
</protein>
<dbReference type="PANTHER" id="PTHR40446">
    <property type="entry name" value="N-ACETYLGLUCOSAMINE-1-PHOSPHODIESTER ALPHA-N-ACETYLGLUCOSAMINIDASE"/>
    <property type="match status" value="1"/>
</dbReference>
<dbReference type="PANTHER" id="PTHR40446:SF2">
    <property type="entry name" value="N-ACETYLGLUCOSAMINE-1-PHOSPHODIESTER ALPHA-N-ACETYLGLUCOSAMINIDASE"/>
    <property type="match status" value="1"/>
</dbReference>